<reference evidence="2" key="1">
    <citation type="submission" date="2021-01" db="EMBL/GenBank/DDBJ databases">
        <authorList>
            <person name="Corre E."/>
            <person name="Pelletier E."/>
            <person name="Niang G."/>
            <person name="Scheremetjew M."/>
            <person name="Finn R."/>
            <person name="Kale V."/>
            <person name="Holt S."/>
            <person name="Cochrane G."/>
            <person name="Meng A."/>
            <person name="Brown T."/>
            <person name="Cohen L."/>
        </authorList>
    </citation>
    <scope>NUCLEOTIDE SEQUENCE</scope>
    <source>
        <strain evidence="2">CCMP127</strain>
    </source>
</reference>
<dbReference type="EMBL" id="HBIM01008782">
    <property type="protein sequence ID" value="CAE0409866.1"/>
    <property type="molecule type" value="Transcribed_RNA"/>
</dbReference>
<evidence type="ECO:0008006" key="3">
    <source>
        <dbReference type="Google" id="ProtNLM"/>
    </source>
</evidence>
<dbReference type="Gene3D" id="2.30.130.40">
    <property type="entry name" value="LON domain-like"/>
    <property type="match status" value="1"/>
</dbReference>
<evidence type="ECO:0000313" key="2">
    <source>
        <dbReference type="EMBL" id="CAE0409866.1"/>
    </source>
</evidence>
<accession>A0A7S3L553</accession>
<sequence>MAKILSFVALLLGSIPTGPVSAFAPLFGQQPIQRSAPSSSSSSLCGISEWRDLDFNLPGTGDRQLGRNSAPPKSVCLLPFPYQDVLLQGETKQLRLYEDRFIKLFQDVRDNYEGVVAMGLLANSGIIQTVPLCEVEASNTMEGFGIFVTIRVVGRAQLLDITQQEPYLKAVCMEIVDEIPPNLELPNLVASNIENFMDDLSGMDHRLTEARKNKEIEDEEMDRRIAMAKLEDRFYMAEDDEDDESDEDDDEPEVLLSRLSRFHKAYETALATDSQGYRVADDTGDRSAQELTAISWAAFCTDLLPSEDSTYRIQALDSDQLFERLKLASQMLREKKAQLRVKMHKAGIKFRGEDLDEDEPTLGASDES</sequence>
<dbReference type="PANTHER" id="PTHR46732:SF8">
    <property type="entry name" value="ATP-DEPENDENT PROTEASE LA (LON) DOMAIN PROTEIN"/>
    <property type="match status" value="1"/>
</dbReference>
<keyword evidence="1" id="KW-0732">Signal</keyword>
<organism evidence="2">
    <name type="scientific">Amphora coffeiformis</name>
    <dbReference type="NCBI Taxonomy" id="265554"/>
    <lineage>
        <taxon>Eukaryota</taxon>
        <taxon>Sar</taxon>
        <taxon>Stramenopiles</taxon>
        <taxon>Ochrophyta</taxon>
        <taxon>Bacillariophyta</taxon>
        <taxon>Bacillariophyceae</taxon>
        <taxon>Bacillariophycidae</taxon>
        <taxon>Thalassiophysales</taxon>
        <taxon>Catenulaceae</taxon>
        <taxon>Amphora</taxon>
    </lineage>
</organism>
<dbReference type="InterPro" id="IPR046336">
    <property type="entry name" value="Lon_prtase_N_sf"/>
</dbReference>
<dbReference type="PANTHER" id="PTHR46732">
    <property type="entry name" value="ATP-DEPENDENT PROTEASE LA (LON) DOMAIN PROTEIN"/>
    <property type="match status" value="1"/>
</dbReference>
<gene>
    <name evidence="2" type="ORF">ACOF00016_LOCUS7448</name>
</gene>
<dbReference type="AlphaFoldDB" id="A0A7S3L553"/>
<protein>
    <recommendedName>
        <fullName evidence="3">Lon N-terminal domain-containing protein</fullName>
    </recommendedName>
</protein>
<feature type="signal peptide" evidence="1">
    <location>
        <begin position="1"/>
        <end position="22"/>
    </location>
</feature>
<feature type="chain" id="PRO_5030808628" description="Lon N-terminal domain-containing protein" evidence="1">
    <location>
        <begin position="23"/>
        <end position="368"/>
    </location>
</feature>
<proteinExistence type="predicted"/>
<dbReference type="SUPFAM" id="SSF88697">
    <property type="entry name" value="PUA domain-like"/>
    <property type="match status" value="1"/>
</dbReference>
<evidence type="ECO:0000256" key="1">
    <source>
        <dbReference type="SAM" id="SignalP"/>
    </source>
</evidence>
<dbReference type="InterPro" id="IPR015947">
    <property type="entry name" value="PUA-like_sf"/>
</dbReference>
<name>A0A7S3L553_9STRA</name>